<organism evidence="1 2">
    <name type="scientific">Klebsiella pneumoniae</name>
    <dbReference type="NCBI Taxonomy" id="573"/>
    <lineage>
        <taxon>Bacteria</taxon>
        <taxon>Pseudomonadati</taxon>
        <taxon>Pseudomonadota</taxon>
        <taxon>Gammaproteobacteria</taxon>
        <taxon>Enterobacterales</taxon>
        <taxon>Enterobacteriaceae</taxon>
        <taxon>Klebsiella/Raoultella group</taxon>
        <taxon>Klebsiella</taxon>
        <taxon>Klebsiella pneumoniae complex</taxon>
    </lineage>
</organism>
<gene>
    <name evidence="1" type="ORF">NCTC5047_01406</name>
</gene>
<dbReference type="Proteomes" id="UP000254340">
    <property type="component" value="Unassembled WGS sequence"/>
</dbReference>
<proteinExistence type="predicted"/>
<keyword evidence="1" id="KW-0808">Transferase</keyword>
<dbReference type="AlphaFoldDB" id="A0A377XAC8"/>
<protein>
    <submittedName>
        <fullName evidence="1">Putative GNAT-family acetyltransferase</fullName>
    </submittedName>
</protein>
<evidence type="ECO:0000313" key="1">
    <source>
        <dbReference type="EMBL" id="STT78626.1"/>
    </source>
</evidence>
<dbReference type="GO" id="GO:0016740">
    <property type="term" value="F:transferase activity"/>
    <property type="evidence" value="ECO:0007669"/>
    <property type="project" value="UniProtKB-KW"/>
</dbReference>
<accession>A0A377XAC8</accession>
<sequence>MDFYPKFGFTRSEEHQYIMPVSREPVIFVNWIWTALTMSPCSAITMKNPTPFSPLRVEHNFGLLMFYCSAFMKHFVYYSAKNEAVVIAMQNGPVLICFDLFCDVGKSLSTLVNELADDHVYQAILGFTPSEDRLGEYEKIEGEDILFVYDQKENLFKDRKLMFLYWRMPDGAVPPGRSVISHHEGRAGVRFARSHCGPVDRSPRRET</sequence>
<evidence type="ECO:0000313" key="2">
    <source>
        <dbReference type="Proteomes" id="UP000254340"/>
    </source>
</evidence>
<reference evidence="1 2" key="1">
    <citation type="submission" date="2018-06" db="EMBL/GenBank/DDBJ databases">
        <authorList>
            <consortium name="Pathogen Informatics"/>
            <person name="Doyle S."/>
        </authorList>
    </citation>
    <scope>NUCLEOTIDE SEQUENCE [LARGE SCALE GENOMIC DNA]</scope>
    <source>
        <strain evidence="1 2">NCTC5047</strain>
    </source>
</reference>
<name>A0A377XAC8_KLEPN</name>
<dbReference type="EMBL" id="UGLH01000005">
    <property type="protein sequence ID" value="STT78626.1"/>
    <property type="molecule type" value="Genomic_DNA"/>
</dbReference>